<proteinExistence type="predicted"/>
<dbReference type="Proteomes" id="UP001162162">
    <property type="component" value="Unassembled WGS sequence"/>
</dbReference>
<comment type="caution">
    <text evidence="1">The sequence shown here is derived from an EMBL/GenBank/DDBJ whole genome shotgun (WGS) entry which is preliminary data.</text>
</comment>
<name>A0AAV8XY44_9CUCU</name>
<evidence type="ECO:0000313" key="2">
    <source>
        <dbReference type="Proteomes" id="UP001162162"/>
    </source>
</evidence>
<evidence type="ECO:0000313" key="1">
    <source>
        <dbReference type="EMBL" id="KAJ8944027.1"/>
    </source>
</evidence>
<protein>
    <submittedName>
        <fullName evidence="1">Uncharacterized protein</fullName>
    </submittedName>
</protein>
<dbReference type="AlphaFoldDB" id="A0AAV8XY44"/>
<dbReference type="EMBL" id="JAPWTK010000270">
    <property type="protein sequence ID" value="KAJ8944027.1"/>
    <property type="molecule type" value="Genomic_DNA"/>
</dbReference>
<sequence>MRYTTKTNSIDESIVGTLRPSCTTFVHQRSSLFRAMQQQAFYFIVGSIHDVQQTRIGIIG</sequence>
<reference evidence="1" key="1">
    <citation type="journal article" date="2023" name="Insect Mol. Biol.">
        <title>Genome sequencing provides insights into the evolution of gene families encoding plant cell wall-degrading enzymes in longhorned beetles.</title>
        <authorList>
            <person name="Shin N.R."/>
            <person name="Okamura Y."/>
            <person name="Kirsch R."/>
            <person name="Pauchet Y."/>
        </authorList>
    </citation>
    <scope>NUCLEOTIDE SEQUENCE</scope>
    <source>
        <strain evidence="1">AMC_N1</strain>
    </source>
</reference>
<organism evidence="1 2">
    <name type="scientific">Aromia moschata</name>
    <dbReference type="NCBI Taxonomy" id="1265417"/>
    <lineage>
        <taxon>Eukaryota</taxon>
        <taxon>Metazoa</taxon>
        <taxon>Ecdysozoa</taxon>
        <taxon>Arthropoda</taxon>
        <taxon>Hexapoda</taxon>
        <taxon>Insecta</taxon>
        <taxon>Pterygota</taxon>
        <taxon>Neoptera</taxon>
        <taxon>Endopterygota</taxon>
        <taxon>Coleoptera</taxon>
        <taxon>Polyphaga</taxon>
        <taxon>Cucujiformia</taxon>
        <taxon>Chrysomeloidea</taxon>
        <taxon>Cerambycidae</taxon>
        <taxon>Cerambycinae</taxon>
        <taxon>Callichromatini</taxon>
        <taxon>Aromia</taxon>
    </lineage>
</organism>
<gene>
    <name evidence="1" type="ORF">NQ318_021743</name>
</gene>
<accession>A0AAV8XY44</accession>
<keyword evidence="2" id="KW-1185">Reference proteome</keyword>